<protein>
    <recommendedName>
        <fullName evidence="2">Heme chaperone HemW</fullName>
    </recommendedName>
</protein>
<dbReference type="SFLD" id="SFLDS00029">
    <property type="entry name" value="Radical_SAM"/>
    <property type="match status" value="1"/>
</dbReference>
<evidence type="ECO:0000313" key="5">
    <source>
        <dbReference type="Proteomes" id="UP000757103"/>
    </source>
</evidence>
<sequence length="376" mass="42526">MAGVYIHIPFCASRCIYCDFFSSTDSSWRGRYVDAICREWTMRRHELEGEPVETLYFGGGTPSTLMPAEREQLFQALAEGIDWKACREVTYEANPDDVTPEFIASLKDTPVNRLSMGVQSFSDADLSFLHRRHTSRAAVEAVERCFAAGYDNLSIDLIYGLPGQTIEGWRANLRQALALGVPHISAYNLIYEEGTALWSMRERGLVKECDEELSLQMFDELIDRLAAAGYEHYETSNFARDGRYARHNTSYWKGTPYLGLGAAAHSYDGRTRRFNPASLSEYIGAIQTGRVAYAEERESADSLYNERILTSLRTCWGLDLSRLRADFGEARAQYCLEQAQPHIRAGRLALDDGILRITRAGLFTSDDVMSDLFWVD</sequence>
<dbReference type="PANTHER" id="PTHR13932:SF5">
    <property type="entry name" value="RADICAL S-ADENOSYL METHIONINE DOMAIN-CONTAINING PROTEIN 1, MITOCHONDRIAL"/>
    <property type="match status" value="1"/>
</dbReference>
<keyword evidence="2" id="KW-0963">Cytoplasm</keyword>
<dbReference type="SFLD" id="SFLDG01082">
    <property type="entry name" value="B12-binding_domain_containing"/>
    <property type="match status" value="1"/>
</dbReference>
<dbReference type="NCBIfam" id="TIGR00539">
    <property type="entry name" value="hemN_rel"/>
    <property type="match status" value="1"/>
</dbReference>
<comment type="function">
    <text evidence="2">Probably acts as a heme chaperone, transferring heme to an unknown acceptor. Binds one molecule of heme per monomer, possibly covalently. Binds 1 [4Fe-4S] cluster. The cluster is coordinated with 3 cysteines and an exchangeable S-adenosyl-L-methionine.</text>
</comment>
<keyword evidence="2" id="KW-0349">Heme</keyword>
<dbReference type="EMBL" id="DYUD01000023">
    <property type="protein sequence ID" value="HJG89312.1"/>
    <property type="molecule type" value="Genomic_DNA"/>
</dbReference>
<dbReference type="GO" id="GO:0005737">
    <property type="term" value="C:cytoplasm"/>
    <property type="evidence" value="ECO:0007669"/>
    <property type="project" value="UniProtKB-SubCell"/>
</dbReference>
<reference evidence="4" key="2">
    <citation type="submission" date="2021-09" db="EMBL/GenBank/DDBJ databases">
        <authorList>
            <person name="Gilroy R."/>
        </authorList>
    </citation>
    <scope>NUCLEOTIDE SEQUENCE</scope>
    <source>
        <strain evidence="4">CHK121-7720</strain>
    </source>
</reference>
<evidence type="ECO:0000256" key="2">
    <source>
        <dbReference type="RuleBase" id="RU364116"/>
    </source>
</evidence>
<dbReference type="GO" id="GO:0006779">
    <property type="term" value="P:porphyrin-containing compound biosynthetic process"/>
    <property type="evidence" value="ECO:0007669"/>
    <property type="project" value="InterPro"/>
</dbReference>
<gene>
    <name evidence="4" type="primary">hemW</name>
    <name evidence="4" type="ORF">K8U91_07580</name>
</gene>
<dbReference type="SMART" id="SM00729">
    <property type="entry name" value="Elp3"/>
    <property type="match status" value="1"/>
</dbReference>
<dbReference type="SFLD" id="SFLDG01065">
    <property type="entry name" value="anaerobic_coproporphyrinogen-I"/>
    <property type="match status" value="1"/>
</dbReference>
<dbReference type="InterPro" id="IPR023404">
    <property type="entry name" value="rSAM_horseshoe"/>
</dbReference>
<feature type="domain" description="Radical SAM core" evidence="3">
    <location>
        <begin position="1"/>
        <end position="231"/>
    </location>
</feature>
<comment type="caution">
    <text evidence="4">The sequence shown here is derived from an EMBL/GenBank/DDBJ whole genome shotgun (WGS) entry which is preliminary data.</text>
</comment>
<dbReference type="InterPro" id="IPR010723">
    <property type="entry name" value="HemN_C"/>
</dbReference>
<dbReference type="InterPro" id="IPR058240">
    <property type="entry name" value="rSAM_sf"/>
</dbReference>
<keyword evidence="2" id="KW-0949">S-adenosyl-L-methionine</keyword>
<comment type="subcellular location">
    <subcellularLocation>
        <location evidence="2">Cytoplasm</location>
    </subcellularLocation>
</comment>
<dbReference type="Proteomes" id="UP000757103">
    <property type="component" value="Unassembled WGS sequence"/>
</dbReference>
<dbReference type="GO" id="GO:0004109">
    <property type="term" value="F:coproporphyrinogen oxidase activity"/>
    <property type="evidence" value="ECO:0007669"/>
    <property type="project" value="InterPro"/>
</dbReference>
<dbReference type="CDD" id="cd01335">
    <property type="entry name" value="Radical_SAM"/>
    <property type="match status" value="1"/>
</dbReference>
<evidence type="ECO:0000313" key="4">
    <source>
        <dbReference type="EMBL" id="HJG89312.1"/>
    </source>
</evidence>
<dbReference type="GO" id="GO:0046872">
    <property type="term" value="F:metal ion binding"/>
    <property type="evidence" value="ECO:0007669"/>
    <property type="project" value="UniProtKB-UniRule"/>
</dbReference>
<dbReference type="SUPFAM" id="SSF102114">
    <property type="entry name" value="Radical SAM enzymes"/>
    <property type="match status" value="1"/>
</dbReference>
<dbReference type="SFLD" id="SFLDF00288">
    <property type="entry name" value="HemN-like__clustered_with_nucl"/>
    <property type="match status" value="1"/>
</dbReference>
<comment type="similarity">
    <text evidence="1">Belongs to the anaerobic coproporphyrinogen-III oxidase family. HemW subfamily.</text>
</comment>
<dbReference type="Pfam" id="PF06969">
    <property type="entry name" value="HemN_C"/>
    <property type="match status" value="1"/>
</dbReference>
<dbReference type="Pfam" id="PF04055">
    <property type="entry name" value="Radical_SAM"/>
    <property type="match status" value="1"/>
</dbReference>
<dbReference type="PROSITE" id="PS51918">
    <property type="entry name" value="RADICAL_SAM"/>
    <property type="match status" value="1"/>
</dbReference>
<dbReference type="RefSeq" id="WP_273306369.1">
    <property type="nucleotide sequence ID" value="NZ_DYUD01000023.1"/>
</dbReference>
<dbReference type="InterPro" id="IPR034505">
    <property type="entry name" value="Coproporphyrinogen-III_oxidase"/>
</dbReference>
<dbReference type="AlphaFoldDB" id="A0A921MSG9"/>
<organism evidence="4 5">
    <name type="scientific">Barnesiella viscericola</name>
    <dbReference type="NCBI Taxonomy" id="397865"/>
    <lineage>
        <taxon>Bacteria</taxon>
        <taxon>Pseudomonadati</taxon>
        <taxon>Bacteroidota</taxon>
        <taxon>Bacteroidia</taxon>
        <taxon>Bacteroidales</taxon>
        <taxon>Barnesiellaceae</taxon>
        <taxon>Barnesiella</taxon>
    </lineage>
</organism>
<keyword evidence="2" id="KW-0411">Iron-sulfur</keyword>
<dbReference type="GO" id="GO:0051539">
    <property type="term" value="F:4 iron, 4 sulfur cluster binding"/>
    <property type="evidence" value="ECO:0007669"/>
    <property type="project" value="UniProtKB-UniRule"/>
</dbReference>
<evidence type="ECO:0000259" key="3">
    <source>
        <dbReference type="PROSITE" id="PS51918"/>
    </source>
</evidence>
<proteinExistence type="inferred from homology"/>
<evidence type="ECO:0000256" key="1">
    <source>
        <dbReference type="ARBA" id="ARBA00006100"/>
    </source>
</evidence>
<dbReference type="InterPro" id="IPR006638">
    <property type="entry name" value="Elp3/MiaA/NifB-like_rSAM"/>
</dbReference>
<keyword evidence="2" id="KW-0004">4Fe-4S</keyword>
<keyword evidence="2" id="KW-0143">Chaperone</keyword>
<dbReference type="SFLD" id="SFLDF00562">
    <property type="entry name" value="HemN-like__clustered_with_heat"/>
    <property type="match status" value="1"/>
</dbReference>
<reference evidence="4" key="1">
    <citation type="journal article" date="2021" name="PeerJ">
        <title>Extensive microbial diversity within the chicken gut microbiome revealed by metagenomics and culture.</title>
        <authorList>
            <person name="Gilroy R."/>
            <person name="Ravi A."/>
            <person name="Getino M."/>
            <person name="Pursley I."/>
            <person name="Horton D.L."/>
            <person name="Alikhan N.F."/>
            <person name="Baker D."/>
            <person name="Gharbi K."/>
            <person name="Hall N."/>
            <person name="Watson M."/>
            <person name="Adriaenssens E.M."/>
            <person name="Foster-Nyarko E."/>
            <person name="Jarju S."/>
            <person name="Secka A."/>
            <person name="Antonio M."/>
            <person name="Oren A."/>
            <person name="Chaudhuri R.R."/>
            <person name="La Ragione R."/>
            <person name="Hildebrand F."/>
            <person name="Pallen M.J."/>
        </authorList>
    </citation>
    <scope>NUCLEOTIDE SEQUENCE</scope>
    <source>
        <strain evidence="4">CHK121-7720</strain>
    </source>
</reference>
<dbReference type="Gene3D" id="3.80.30.20">
    <property type="entry name" value="tm_1862 like domain"/>
    <property type="match status" value="1"/>
</dbReference>
<accession>A0A921MSG9</accession>
<keyword evidence="2" id="KW-0479">Metal-binding</keyword>
<dbReference type="InterPro" id="IPR007197">
    <property type="entry name" value="rSAM"/>
</dbReference>
<dbReference type="PANTHER" id="PTHR13932">
    <property type="entry name" value="COPROPORPHYRINIGEN III OXIDASE"/>
    <property type="match status" value="1"/>
</dbReference>
<name>A0A921MSG9_9BACT</name>
<dbReference type="InterPro" id="IPR004559">
    <property type="entry name" value="HemW-like"/>
</dbReference>
<keyword evidence="2" id="KW-0408">Iron</keyword>